<dbReference type="PANTHER" id="PTHR43881">
    <property type="entry name" value="GAMMA-GLUTAMYLTRANSPEPTIDASE (AFU_ORTHOLOGUE AFUA_4G13580)"/>
    <property type="match status" value="1"/>
</dbReference>
<proteinExistence type="predicted"/>
<accession>A0ABQ7JBZ5</accession>
<dbReference type="Pfam" id="PF01019">
    <property type="entry name" value="G_glu_transpept"/>
    <property type="match status" value="1"/>
</dbReference>
<dbReference type="Gene3D" id="1.10.246.130">
    <property type="match status" value="1"/>
</dbReference>
<dbReference type="Gene3D" id="3.60.20.40">
    <property type="match status" value="1"/>
</dbReference>
<sequence>MGDDHNQHVKQLGQFPSLEFNNRRSPVYGLNGMVACSQPAATNAGVDILKQGGNAVDAAIAIAAALSVTEPCSTGIGGDCFILYYDAVKKECLGINGSGRSPSELSLEKVTDTIGNFTKEPIHALSVTVPGAVSGWLKALSCWGSLPALTVLSPAIKLAKEGFAVAPLTAHSWSIGMGQLMKSPERNRQSLLIDGKAPSAGEIFRNLSLAERIQVLELPPNGQGLATLLALNFLRDIDIQALGHNTASYLHHCIEAMRLAFQDARRYIGDPDDSEKVPPLNAFLSEEYAKERRALISPSKRNTSIQHGIPLAHSDTVSFQVVDAAGNAVSMVNSNYMGFGTGLIPLGEGFTLQNRGACFSCDPNHPNCVNGGMTLENGDLHSSFSLMGGFMQPQGHLQILLNQLEFGMNPQEAIDAPRFCISANTENEEVSLEEGICNSVCAELYEMGHPIVRGVSGFNRQLFGRSQIIRRTISHNQVVLVGGSDGRGDGCAFGF</sequence>
<reference evidence="1 2" key="1">
    <citation type="journal article" date="2020" name="bioRxiv">
        <title>Metabolic contributions of an alphaproteobacterial endosymbiont in the apicomplexan Cardiosporidium cionae.</title>
        <authorList>
            <person name="Hunter E.S."/>
            <person name="Paight C.J."/>
            <person name="Lane C.E."/>
        </authorList>
    </citation>
    <scope>NUCLEOTIDE SEQUENCE [LARGE SCALE GENOMIC DNA]</scope>
    <source>
        <strain evidence="1">ESH_2018</strain>
    </source>
</reference>
<dbReference type="PRINTS" id="PR01210">
    <property type="entry name" value="GGTRANSPTASE"/>
</dbReference>
<dbReference type="InterPro" id="IPR029055">
    <property type="entry name" value="Ntn_hydrolases_N"/>
</dbReference>
<name>A0ABQ7JBZ5_9APIC</name>
<dbReference type="InterPro" id="IPR043138">
    <property type="entry name" value="GGT_lsub"/>
</dbReference>
<protein>
    <submittedName>
        <fullName evidence="1">Gamma-glutamyltransferase YwrD</fullName>
    </submittedName>
</protein>
<comment type="caution">
    <text evidence="1">The sequence shown here is derived from an EMBL/GenBank/DDBJ whole genome shotgun (WGS) entry which is preliminary data.</text>
</comment>
<dbReference type="InterPro" id="IPR052896">
    <property type="entry name" value="GGT-like_enzyme"/>
</dbReference>
<evidence type="ECO:0000313" key="2">
    <source>
        <dbReference type="Proteomes" id="UP000823046"/>
    </source>
</evidence>
<gene>
    <name evidence="1" type="ORF">IE077_001924</name>
</gene>
<dbReference type="SUPFAM" id="SSF56235">
    <property type="entry name" value="N-terminal nucleophile aminohydrolases (Ntn hydrolases)"/>
    <property type="match status" value="1"/>
</dbReference>
<dbReference type="Proteomes" id="UP000823046">
    <property type="component" value="Unassembled WGS sequence"/>
</dbReference>
<dbReference type="PANTHER" id="PTHR43881:SF1">
    <property type="entry name" value="GAMMA-GLUTAMYLTRANSPEPTIDASE (AFU_ORTHOLOGUE AFUA_4G13580)"/>
    <property type="match status" value="1"/>
</dbReference>
<evidence type="ECO:0000313" key="1">
    <source>
        <dbReference type="EMBL" id="KAF8821533.1"/>
    </source>
</evidence>
<organism evidence="1 2">
    <name type="scientific">Cardiosporidium cionae</name>
    <dbReference type="NCBI Taxonomy" id="476202"/>
    <lineage>
        <taxon>Eukaryota</taxon>
        <taxon>Sar</taxon>
        <taxon>Alveolata</taxon>
        <taxon>Apicomplexa</taxon>
        <taxon>Aconoidasida</taxon>
        <taxon>Nephromycida</taxon>
        <taxon>Cardiosporidium</taxon>
    </lineage>
</organism>
<dbReference type="EMBL" id="JADAQX010000168">
    <property type="protein sequence ID" value="KAF8821533.1"/>
    <property type="molecule type" value="Genomic_DNA"/>
</dbReference>
<keyword evidence="2" id="KW-1185">Reference proteome</keyword>
<dbReference type="InterPro" id="IPR043137">
    <property type="entry name" value="GGT_ssub_C"/>
</dbReference>